<protein>
    <submittedName>
        <fullName evidence="2">Uncharacterized protein</fullName>
    </submittedName>
</protein>
<proteinExistence type="predicted"/>
<gene>
    <name evidence="2" type="ORF">LOAG_18632</name>
</gene>
<dbReference type="AlphaFoldDB" id="A0A1S0UEX3"/>
<reference evidence="2" key="1">
    <citation type="submission" date="2012-04" db="EMBL/GenBank/DDBJ databases">
        <title>The Genome Sequence of Loa loa.</title>
        <authorList>
            <consortium name="The Broad Institute Genome Sequencing Platform"/>
            <consortium name="Broad Institute Genome Sequencing Center for Infectious Disease"/>
            <person name="Nutman T.B."/>
            <person name="Fink D.L."/>
            <person name="Russ C."/>
            <person name="Young S."/>
            <person name="Zeng Q."/>
            <person name="Gargeya S."/>
            <person name="Alvarado L."/>
            <person name="Berlin A."/>
            <person name="Chapman S.B."/>
            <person name="Chen Z."/>
            <person name="Freedman E."/>
            <person name="Gellesch M."/>
            <person name="Goldberg J."/>
            <person name="Griggs A."/>
            <person name="Gujja S."/>
            <person name="Heilman E.R."/>
            <person name="Heiman D."/>
            <person name="Howarth C."/>
            <person name="Mehta T."/>
            <person name="Neiman D."/>
            <person name="Pearson M."/>
            <person name="Roberts A."/>
            <person name="Saif S."/>
            <person name="Shea T."/>
            <person name="Shenoy N."/>
            <person name="Sisk P."/>
            <person name="Stolte C."/>
            <person name="Sykes S."/>
            <person name="White J."/>
            <person name="Yandava C."/>
            <person name="Haas B."/>
            <person name="Henn M.R."/>
            <person name="Nusbaum C."/>
            <person name="Birren B."/>
        </authorList>
    </citation>
    <scope>NUCLEOTIDE SEQUENCE [LARGE SCALE GENOMIC DNA]</scope>
</reference>
<keyword evidence="1" id="KW-0812">Transmembrane</keyword>
<evidence type="ECO:0000313" key="2">
    <source>
        <dbReference type="EMBL" id="EJD73991.1"/>
    </source>
</evidence>
<feature type="non-terminal residue" evidence="2">
    <location>
        <position position="95"/>
    </location>
</feature>
<feature type="transmembrane region" description="Helical" evidence="1">
    <location>
        <begin position="59"/>
        <end position="92"/>
    </location>
</feature>
<dbReference type="EMBL" id="JH712476">
    <property type="protein sequence ID" value="EJD73991.1"/>
    <property type="molecule type" value="Genomic_DNA"/>
</dbReference>
<evidence type="ECO:0000256" key="1">
    <source>
        <dbReference type="SAM" id="Phobius"/>
    </source>
</evidence>
<dbReference type="KEGG" id="loa:LOAG_18632"/>
<dbReference type="GeneID" id="31251983"/>
<sequence>MAMVVIVAVTATFRSTDFSRRKDNYDSNVKEAHRGCHKIKSTDGCTTTGKAAVAVLAVLAAVAVIAAVAVLAVLAAVAVIAAVAVLAVLAAVAVA</sequence>
<dbReference type="InParanoid" id="A0A1S0UEX3"/>
<name>A0A1S0UEX3_LOALO</name>
<organism evidence="2">
    <name type="scientific">Loa loa</name>
    <name type="common">Eye worm</name>
    <name type="synonym">Filaria loa</name>
    <dbReference type="NCBI Taxonomy" id="7209"/>
    <lineage>
        <taxon>Eukaryota</taxon>
        <taxon>Metazoa</taxon>
        <taxon>Ecdysozoa</taxon>
        <taxon>Nematoda</taxon>
        <taxon>Chromadorea</taxon>
        <taxon>Rhabditida</taxon>
        <taxon>Spirurina</taxon>
        <taxon>Spiruromorpha</taxon>
        <taxon>Filarioidea</taxon>
        <taxon>Onchocercidae</taxon>
        <taxon>Loa</taxon>
    </lineage>
</organism>
<dbReference type="OrthoDB" id="10510333at2759"/>
<dbReference type="RefSeq" id="XP_020304934.1">
    <property type="nucleotide sequence ID" value="XM_020451295.1"/>
</dbReference>
<keyword evidence="1" id="KW-1133">Transmembrane helix</keyword>
<keyword evidence="1" id="KW-0472">Membrane</keyword>
<accession>A0A1S0UEX3</accession>
<dbReference type="CTD" id="31251983"/>